<evidence type="ECO:0000313" key="4">
    <source>
        <dbReference type="Proteomes" id="UP000548304"/>
    </source>
</evidence>
<dbReference type="InterPro" id="IPR014710">
    <property type="entry name" value="RmlC-like_jellyroll"/>
</dbReference>
<protein>
    <recommendedName>
        <fullName evidence="2">DUF985 domain-containing protein</fullName>
    </recommendedName>
</protein>
<dbReference type="InterPro" id="IPR039935">
    <property type="entry name" value="YML079W-like"/>
</dbReference>
<dbReference type="SUPFAM" id="SSF56399">
    <property type="entry name" value="ADP-ribosylation"/>
    <property type="match status" value="1"/>
</dbReference>
<dbReference type="InterPro" id="IPR011051">
    <property type="entry name" value="RmlC_Cupin_sf"/>
</dbReference>
<dbReference type="Pfam" id="PF06108">
    <property type="entry name" value="DUF952"/>
    <property type="match status" value="1"/>
</dbReference>
<organism evidence="3 4">
    <name type="scientific">Actinopolyspora biskrensis</name>
    <dbReference type="NCBI Taxonomy" id="1470178"/>
    <lineage>
        <taxon>Bacteria</taxon>
        <taxon>Bacillati</taxon>
        <taxon>Actinomycetota</taxon>
        <taxon>Actinomycetes</taxon>
        <taxon>Actinopolysporales</taxon>
        <taxon>Actinopolysporaceae</taxon>
        <taxon>Actinopolyspora</taxon>
    </lineage>
</organism>
<dbReference type="InterPro" id="IPR009327">
    <property type="entry name" value="Cupin_DUF985"/>
</dbReference>
<dbReference type="PANTHER" id="PTHR33387:SF3">
    <property type="entry name" value="DUF985 DOMAIN-CONTAINING PROTEIN"/>
    <property type="match status" value="1"/>
</dbReference>
<reference evidence="3 4" key="1">
    <citation type="submission" date="2020-07" db="EMBL/GenBank/DDBJ databases">
        <title>Genomic Encyclopedia of Type Strains, Phase III (KMG-III): the genomes of soil and plant-associated and newly described type strains.</title>
        <authorList>
            <person name="Whitman W."/>
        </authorList>
    </citation>
    <scope>NUCLEOTIDE SEQUENCE [LARGE SCALE GENOMIC DNA]</scope>
    <source>
        <strain evidence="3 4">CECT 8576</strain>
    </source>
</reference>
<feature type="domain" description="DUF985" evidence="2">
    <location>
        <begin position="126"/>
        <end position="262"/>
    </location>
</feature>
<dbReference type="InterPro" id="IPR009297">
    <property type="entry name" value="DUF952"/>
</dbReference>
<gene>
    <name evidence="3" type="ORF">FHR84_000169</name>
</gene>
<dbReference type="PANTHER" id="PTHR33387">
    <property type="entry name" value="RMLC-LIKE JELLY ROLL FOLD PROTEIN"/>
    <property type="match status" value="1"/>
</dbReference>
<comment type="caution">
    <text evidence="3">The sequence shown here is derived from an EMBL/GenBank/DDBJ whole genome shotgun (WGS) entry which is preliminary data.</text>
</comment>
<dbReference type="SUPFAM" id="SSF51182">
    <property type="entry name" value="RmlC-like cupins"/>
    <property type="match status" value="1"/>
</dbReference>
<name>A0A852YVG4_9ACTN</name>
<keyword evidence="4" id="KW-1185">Reference proteome</keyword>
<dbReference type="Gene3D" id="3.20.170.20">
    <property type="entry name" value="Protein of unknown function DUF952"/>
    <property type="match status" value="1"/>
</dbReference>
<evidence type="ECO:0000256" key="1">
    <source>
        <dbReference type="SAM" id="MobiDB-lite"/>
    </source>
</evidence>
<dbReference type="Pfam" id="PF06172">
    <property type="entry name" value="Cupin_5"/>
    <property type="match status" value="1"/>
</dbReference>
<evidence type="ECO:0000259" key="2">
    <source>
        <dbReference type="Pfam" id="PF06172"/>
    </source>
</evidence>
<evidence type="ECO:0000313" key="3">
    <source>
        <dbReference type="EMBL" id="NYH76855.1"/>
    </source>
</evidence>
<accession>A0A852YVG4</accession>
<dbReference type="Gene3D" id="2.60.120.10">
    <property type="entry name" value="Jelly Rolls"/>
    <property type="match status" value="1"/>
</dbReference>
<sequence>MTTTTLFHLLPLREYRSESTSPITADSLEHEGFVHCSPDPETTLAVANGMYRSAEEQLVLLELDPAELSSPVRWEPPTPRPPEGVPPETPFPHVYGPLDRAAVRGVRYARRDVHGEFVAFENRGETAQRLDLLPHPEGGWYRRTWTCAEKALLTDRGERPSATSIYYLLTPGERSRWHSVRSDELWMWHGGSPLLLSTAARGEHPDARAETVTLGPDLPAGHSPQFLVPAGTWQCAEPASSAEETLVSCVVSPGFDFADFEVSS</sequence>
<feature type="compositionally biased region" description="Pro residues" evidence="1">
    <location>
        <begin position="74"/>
        <end position="90"/>
    </location>
</feature>
<dbReference type="RefSeq" id="WP_179533494.1">
    <property type="nucleotide sequence ID" value="NZ_JACBYW010000001.1"/>
</dbReference>
<dbReference type="Proteomes" id="UP000548304">
    <property type="component" value="Unassembled WGS sequence"/>
</dbReference>
<proteinExistence type="predicted"/>
<dbReference type="EMBL" id="JACBYW010000001">
    <property type="protein sequence ID" value="NYH76855.1"/>
    <property type="molecule type" value="Genomic_DNA"/>
</dbReference>
<dbReference type="AlphaFoldDB" id="A0A852YVG4"/>
<dbReference type="CDD" id="cd06121">
    <property type="entry name" value="cupin_YML079wp"/>
    <property type="match status" value="1"/>
</dbReference>
<feature type="region of interest" description="Disordered" evidence="1">
    <location>
        <begin position="70"/>
        <end position="90"/>
    </location>
</feature>